<dbReference type="Gene3D" id="1.20.120.340">
    <property type="entry name" value="Flagellar protein FliS"/>
    <property type="match status" value="1"/>
</dbReference>
<evidence type="ECO:0000256" key="5">
    <source>
        <dbReference type="ARBA" id="ARBA00023186"/>
    </source>
</evidence>
<dbReference type="GO" id="GO:0044780">
    <property type="term" value="P:bacterial-type flagellum assembly"/>
    <property type="evidence" value="ECO:0007669"/>
    <property type="project" value="InterPro"/>
</dbReference>
<protein>
    <recommendedName>
        <fullName evidence="6">Flagellar secretion chaperone FliS</fullName>
    </recommendedName>
</protein>
<dbReference type="AlphaFoldDB" id="A0AAT9LC93"/>
<keyword evidence="5" id="KW-0143">Chaperone</keyword>
<keyword evidence="4 6" id="KW-1005">Bacterial flagellum biogenesis</keyword>
<reference evidence="7" key="1">
    <citation type="submission" date="2020-10" db="EMBL/GenBank/DDBJ databases">
        <authorList>
            <person name="Kadnikov V."/>
            <person name="Beletsky A.V."/>
            <person name="Mardanov A.V."/>
            <person name="Karnachuk O.V."/>
            <person name="Ravin N.V."/>
        </authorList>
    </citation>
    <scope>NUCLEOTIDE SEQUENCE</scope>
    <source>
        <strain evidence="7">Bu02</strain>
    </source>
</reference>
<sequence length="132" mass="15007">MLNPGYSAQGRDKVLQAYRQSRVETASPGELVLMLYNACLRNMKEAIACISREDVPTANSHLLKAQDIVDELRGSLNHETGEIARRLDSLYDYVYDCLLRANLRKDARLVEDALKVMTQIRDAWQEVVVSHD</sequence>
<dbReference type="PANTHER" id="PTHR34773">
    <property type="entry name" value="FLAGELLAR SECRETION CHAPERONE FLIS"/>
    <property type="match status" value="1"/>
</dbReference>
<keyword evidence="7" id="KW-0966">Cell projection</keyword>
<gene>
    <name evidence="7" type="primary">fliS</name>
    <name evidence="7" type="ORF">IMF26_07650</name>
</gene>
<dbReference type="InterPro" id="IPR036584">
    <property type="entry name" value="FliS_sf"/>
</dbReference>
<keyword evidence="7" id="KW-0282">Flagellum</keyword>
<dbReference type="GO" id="GO:0071973">
    <property type="term" value="P:bacterial-type flagellum-dependent cell motility"/>
    <property type="evidence" value="ECO:0007669"/>
    <property type="project" value="TreeGrafter"/>
</dbReference>
<dbReference type="Pfam" id="PF02561">
    <property type="entry name" value="FliS"/>
    <property type="match status" value="1"/>
</dbReference>
<name>A0AAT9LC93_9FIRM</name>
<dbReference type="EMBL" id="CP062796">
    <property type="protein sequence ID" value="QUL97942.1"/>
    <property type="molecule type" value="Genomic_DNA"/>
</dbReference>
<keyword evidence="7" id="KW-0969">Cilium</keyword>
<keyword evidence="3 6" id="KW-0963">Cytoplasm</keyword>
<evidence type="ECO:0000256" key="6">
    <source>
        <dbReference type="PIRNR" id="PIRNR039090"/>
    </source>
</evidence>
<dbReference type="CDD" id="cd16098">
    <property type="entry name" value="FliS"/>
    <property type="match status" value="1"/>
</dbReference>
<dbReference type="InterPro" id="IPR003713">
    <property type="entry name" value="FliS"/>
</dbReference>
<organism evidence="7">
    <name type="scientific">Candidatus Fermentithermobacillus carboniphilus</name>
    <dbReference type="NCBI Taxonomy" id="3085328"/>
    <lineage>
        <taxon>Bacteria</taxon>
        <taxon>Bacillati</taxon>
        <taxon>Bacillota</taxon>
        <taxon>Candidatus Fermentithermobacillia</taxon>
        <taxon>Candidatus Fermentithermobacillales</taxon>
        <taxon>Candidatus Fermentithermobacillaceae</taxon>
        <taxon>Candidatus Fermentithermobacillus</taxon>
    </lineage>
</organism>
<evidence type="ECO:0000256" key="1">
    <source>
        <dbReference type="ARBA" id="ARBA00004514"/>
    </source>
</evidence>
<evidence type="ECO:0000313" key="7">
    <source>
        <dbReference type="EMBL" id="QUL97942.1"/>
    </source>
</evidence>
<dbReference type="PIRSF" id="PIRSF039090">
    <property type="entry name" value="Flis"/>
    <property type="match status" value="1"/>
</dbReference>
<evidence type="ECO:0000256" key="3">
    <source>
        <dbReference type="ARBA" id="ARBA00022490"/>
    </source>
</evidence>
<evidence type="ECO:0000256" key="2">
    <source>
        <dbReference type="ARBA" id="ARBA00008787"/>
    </source>
</evidence>
<dbReference type="PANTHER" id="PTHR34773:SF1">
    <property type="entry name" value="FLAGELLAR SECRETION CHAPERONE FLIS"/>
    <property type="match status" value="1"/>
</dbReference>
<proteinExistence type="inferred from homology"/>
<reference evidence="7" key="2">
    <citation type="journal article" date="2023" name="Biology">
        <title>Prokaryotic Life Associated with Coal-Fire Gas Vents Revealed by Metagenomics.</title>
        <authorList>
            <person name="Kadnikov V.V."/>
            <person name="Mardanov A.V."/>
            <person name="Beletsky A.V."/>
            <person name="Karnachuk O.V."/>
            <person name="Ravin N.V."/>
        </authorList>
    </citation>
    <scope>NUCLEOTIDE SEQUENCE</scope>
    <source>
        <strain evidence="7">Bu02</strain>
    </source>
</reference>
<comment type="subcellular location">
    <subcellularLocation>
        <location evidence="1 6">Cytoplasm</location>
        <location evidence="1 6">Cytosol</location>
    </subcellularLocation>
</comment>
<dbReference type="GO" id="GO:0005829">
    <property type="term" value="C:cytosol"/>
    <property type="evidence" value="ECO:0007669"/>
    <property type="project" value="UniProtKB-SubCell"/>
</dbReference>
<dbReference type="SUPFAM" id="SSF101116">
    <property type="entry name" value="Flagellar export chaperone FliS"/>
    <property type="match status" value="1"/>
</dbReference>
<accession>A0AAT9LC93</accession>
<dbReference type="KEGG" id="fcz:IMF26_07650"/>
<comment type="similarity">
    <text evidence="2 6">Belongs to the FliS family.</text>
</comment>
<evidence type="ECO:0000256" key="4">
    <source>
        <dbReference type="ARBA" id="ARBA00022795"/>
    </source>
</evidence>
<dbReference type="NCBIfam" id="TIGR00208">
    <property type="entry name" value="fliS"/>
    <property type="match status" value="1"/>
</dbReference>